<dbReference type="PANTHER" id="PTHR33413:SF30">
    <property type="entry name" value="D-RIBOSE-BINDING PERIPLASMIC PROTEIN"/>
    <property type="match status" value="1"/>
</dbReference>
<dbReference type="OrthoDB" id="747498at2759"/>
<reference evidence="2 3" key="1">
    <citation type="submission" date="2019-05" db="EMBL/GenBank/DDBJ databases">
        <title>Mikania micrantha, genome provides insights into the molecular mechanism of rapid growth.</title>
        <authorList>
            <person name="Liu B."/>
        </authorList>
    </citation>
    <scope>NUCLEOTIDE SEQUENCE [LARGE SCALE GENOMIC DNA]</scope>
    <source>
        <strain evidence="2">NLD-2019</strain>
        <tissue evidence="2">Leaf</tissue>
    </source>
</reference>
<sequence length="312" mass="36050">MSGVWKQIYKTKCDLKKFHIDISQLLVGMVGRGDQIQFWLDNWVGDATLPNWFPTLFQLQCSKQCLISDTYNLINERVVWSWSWRRQVLDPGEDTELRNLIDLLVAVQFLDTNDIWKWKGGNFDHFTIKSIEELCNKKEIKFHKMGNCQAVDAAALVIQHPSGKIERMYWSVTASQIMKMNPGHYVSLIIPLPGPENEDDSGNKTVRFTRVKLLRPSDTLVLGRAYRLVTSHEVTKVLRAKRMAKMKKERPETMAEKEVHGDEEPTSALENTRQVMVHERTIRQRSGSFSRSKSWRPSLQSISEAAVVADRF</sequence>
<keyword evidence="3" id="KW-1185">Reference proteome</keyword>
<organism evidence="2 3">
    <name type="scientific">Mikania micrantha</name>
    <name type="common">bitter vine</name>
    <dbReference type="NCBI Taxonomy" id="192012"/>
    <lineage>
        <taxon>Eukaryota</taxon>
        <taxon>Viridiplantae</taxon>
        <taxon>Streptophyta</taxon>
        <taxon>Embryophyta</taxon>
        <taxon>Tracheophyta</taxon>
        <taxon>Spermatophyta</taxon>
        <taxon>Magnoliopsida</taxon>
        <taxon>eudicotyledons</taxon>
        <taxon>Gunneridae</taxon>
        <taxon>Pentapetalae</taxon>
        <taxon>asterids</taxon>
        <taxon>campanulids</taxon>
        <taxon>Asterales</taxon>
        <taxon>Asteraceae</taxon>
        <taxon>Asteroideae</taxon>
        <taxon>Heliantheae alliance</taxon>
        <taxon>Eupatorieae</taxon>
        <taxon>Mikania</taxon>
    </lineage>
</organism>
<dbReference type="EMBL" id="SZYD01000015">
    <property type="protein sequence ID" value="KAD3642151.1"/>
    <property type="molecule type" value="Genomic_DNA"/>
</dbReference>
<proteinExistence type="predicted"/>
<dbReference type="InterPro" id="IPR025322">
    <property type="entry name" value="PADRE_dom"/>
</dbReference>
<dbReference type="Pfam" id="PF14009">
    <property type="entry name" value="PADRE"/>
    <property type="match status" value="1"/>
</dbReference>
<dbReference type="PANTHER" id="PTHR33413">
    <property type="entry name" value="EXPRESSED PROTEIN"/>
    <property type="match status" value="1"/>
</dbReference>
<protein>
    <submittedName>
        <fullName evidence="2">Uncharacterized protein</fullName>
    </submittedName>
</protein>
<gene>
    <name evidence="2" type="ORF">E3N88_31375</name>
</gene>
<evidence type="ECO:0000313" key="3">
    <source>
        <dbReference type="Proteomes" id="UP000326396"/>
    </source>
</evidence>
<evidence type="ECO:0000313" key="2">
    <source>
        <dbReference type="EMBL" id="KAD3642151.1"/>
    </source>
</evidence>
<accession>A0A5N6MP83</accession>
<feature type="compositionally biased region" description="Basic and acidic residues" evidence="1">
    <location>
        <begin position="249"/>
        <end position="263"/>
    </location>
</feature>
<evidence type="ECO:0000256" key="1">
    <source>
        <dbReference type="SAM" id="MobiDB-lite"/>
    </source>
</evidence>
<comment type="caution">
    <text evidence="2">The sequence shown here is derived from an EMBL/GenBank/DDBJ whole genome shotgun (WGS) entry which is preliminary data.</text>
</comment>
<dbReference type="AlphaFoldDB" id="A0A5N6MP83"/>
<dbReference type="Proteomes" id="UP000326396">
    <property type="component" value="Linkage Group LG5"/>
</dbReference>
<feature type="region of interest" description="Disordered" evidence="1">
    <location>
        <begin position="244"/>
        <end position="269"/>
    </location>
</feature>
<name>A0A5N6MP83_9ASTR</name>